<reference evidence="3 4" key="1">
    <citation type="submission" date="2018-07" db="EMBL/GenBank/DDBJ databases">
        <title>Genome sequencing of oomycete isolates from Chile give support for New Zealand origin for Phytophthora kernoviae and make available the first Nothophytophthora sp. genome.</title>
        <authorList>
            <person name="Studholme D.J."/>
            <person name="Sanfuentes E."/>
            <person name="Panda P."/>
            <person name="Hill R."/>
            <person name="Sambles C."/>
            <person name="Grant M."/>
            <person name="Williams N.M."/>
            <person name="Mcdougal R.L."/>
        </authorList>
    </citation>
    <scope>NUCLEOTIDE SEQUENCE [LARGE SCALE GENOMIC DNA]</scope>
    <source>
        <strain evidence="3">Chile7</strain>
    </source>
</reference>
<dbReference type="InterPro" id="IPR039726">
    <property type="entry name" value="Prp40-like"/>
</dbReference>
<feature type="region of interest" description="Disordered" evidence="1">
    <location>
        <begin position="1"/>
        <end position="30"/>
    </location>
</feature>
<evidence type="ECO:0000259" key="2">
    <source>
        <dbReference type="PROSITE" id="PS50020"/>
    </source>
</evidence>
<dbReference type="PANTHER" id="PTHR11864:SF0">
    <property type="entry name" value="PRP40 PRE-MRNA PROCESSING FACTOR 40 HOMOLOG A (YEAST)"/>
    <property type="match status" value="1"/>
</dbReference>
<evidence type="ECO:0000256" key="1">
    <source>
        <dbReference type="SAM" id="MobiDB-lite"/>
    </source>
</evidence>
<proteinExistence type="predicted"/>
<dbReference type="EMBL" id="MBAD02001089">
    <property type="protein sequence ID" value="RLN58697.1"/>
    <property type="molecule type" value="Genomic_DNA"/>
</dbReference>
<comment type="caution">
    <text evidence="3">The sequence shown here is derived from an EMBL/GenBank/DDBJ whole genome shotgun (WGS) entry which is preliminary data.</text>
</comment>
<dbReference type="SMART" id="SM00456">
    <property type="entry name" value="WW"/>
    <property type="match status" value="3"/>
</dbReference>
<dbReference type="AlphaFoldDB" id="A0A421G136"/>
<dbReference type="Pfam" id="PF00397">
    <property type="entry name" value="WW"/>
    <property type="match status" value="2"/>
</dbReference>
<feature type="domain" description="WW" evidence="2">
    <location>
        <begin position="373"/>
        <end position="407"/>
    </location>
</feature>
<feature type="compositionally biased region" description="Basic residues" evidence="1">
    <location>
        <begin position="1"/>
        <end position="21"/>
    </location>
</feature>
<sequence length="467" mass="49783">MVAKHRRQSRRAKSRRKTKKVKVTDTVAPVSSEADECPVEVLAVEADVRTTDASIEGAEKISVGHVIAEGDINVSSDVPAISVDVTVELPSPPMEDDIKSLARNDSCEYALDLFDGSNGALDVELQAQNDDNGVMVPIGTAGGQVSTNFADPQTLGTGAATPKKNEEVDNGRDSTVLQLEQEVERVERTLQLTIEPTIKLSSANKVESSLQQVPSSVHGRFSTLTFDKEPKATDAVIMNTPKGPEEVMGSQWGRYVDNTTSKSWYFNPSTNISQWTTPEGASIIDNAKASSPHVIPTMQQGGAPDVEAVQPSDSKSTPEPLGTWQEFLDEASGQLFYYNAKTGESSWVPPLERCDPIGVVASPESASTAAVAAGAASAWVMYIDPATQAPYYVNVDTLATRWEPPAEFAVASTLAPSEANATTTADEDELYATALDSAWRQEPVGASGNPPGHECGALRAETAKCQV</sequence>
<dbReference type="Gene3D" id="2.20.70.10">
    <property type="match status" value="3"/>
</dbReference>
<dbReference type="Proteomes" id="UP000284657">
    <property type="component" value="Unassembled WGS sequence"/>
</dbReference>
<dbReference type="InterPro" id="IPR036020">
    <property type="entry name" value="WW_dom_sf"/>
</dbReference>
<dbReference type="PANTHER" id="PTHR11864">
    <property type="entry name" value="PRE-MRNA-PROCESSING PROTEIN PRP40"/>
    <property type="match status" value="1"/>
</dbReference>
<feature type="region of interest" description="Disordered" evidence="1">
    <location>
        <begin position="300"/>
        <end position="319"/>
    </location>
</feature>
<protein>
    <recommendedName>
        <fullName evidence="2">WW domain-containing protein</fullName>
    </recommendedName>
</protein>
<dbReference type="GO" id="GO:0045292">
    <property type="term" value="P:mRNA cis splicing, via spliceosome"/>
    <property type="evidence" value="ECO:0007669"/>
    <property type="project" value="InterPro"/>
</dbReference>
<organism evidence="3 4">
    <name type="scientific">Phytophthora kernoviae</name>
    <dbReference type="NCBI Taxonomy" id="325452"/>
    <lineage>
        <taxon>Eukaryota</taxon>
        <taxon>Sar</taxon>
        <taxon>Stramenopiles</taxon>
        <taxon>Oomycota</taxon>
        <taxon>Peronosporomycetes</taxon>
        <taxon>Peronosporales</taxon>
        <taxon>Peronosporaceae</taxon>
        <taxon>Phytophthora</taxon>
    </lineage>
</organism>
<dbReference type="CDD" id="cd00201">
    <property type="entry name" value="WW"/>
    <property type="match status" value="2"/>
</dbReference>
<evidence type="ECO:0000313" key="3">
    <source>
        <dbReference type="EMBL" id="RLN58697.1"/>
    </source>
</evidence>
<accession>A0A421G136</accession>
<dbReference type="PROSITE" id="PS50020">
    <property type="entry name" value="WW_DOMAIN_2"/>
    <property type="match status" value="3"/>
</dbReference>
<feature type="domain" description="WW" evidence="2">
    <location>
        <begin position="246"/>
        <end position="280"/>
    </location>
</feature>
<feature type="domain" description="WW" evidence="2">
    <location>
        <begin position="324"/>
        <end position="352"/>
    </location>
</feature>
<dbReference type="InterPro" id="IPR001202">
    <property type="entry name" value="WW_dom"/>
</dbReference>
<evidence type="ECO:0000313" key="4">
    <source>
        <dbReference type="Proteomes" id="UP000284657"/>
    </source>
</evidence>
<name>A0A421G136_9STRA</name>
<dbReference type="PROSITE" id="PS01159">
    <property type="entry name" value="WW_DOMAIN_1"/>
    <property type="match status" value="2"/>
</dbReference>
<dbReference type="GO" id="GO:0005685">
    <property type="term" value="C:U1 snRNP"/>
    <property type="evidence" value="ECO:0007669"/>
    <property type="project" value="TreeGrafter"/>
</dbReference>
<dbReference type="GO" id="GO:0071004">
    <property type="term" value="C:U2-type prespliceosome"/>
    <property type="evidence" value="ECO:0007669"/>
    <property type="project" value="TreeGrafter"/>
</dbReference>
<dbReference type="GO" id="GO:0003723">
    <property type="term" value="F:RNA binding"/>
    <property type="evidence" value="ECO:0007669"/>
    <property type="project" value="TreeGrafter"/>
</dbReference>
<dbReference type="SUPFAM" id="SSF51045">
    <property type="entry name" value="WW domain"/>
    <property type="match status" value="2"/>
</dbReference>
<gene>
    <name evidence="3" type="ORF">BBJ29_001579</name>
</gene>